<dbReference type="OrthoDB" id="151996at2"/>
<comment type="caution">
    <text evidence="5">The sequence shown here is derived from an EMBL/GenBank/DDBJ whole genome shotgun (WGS) entry which is preliminary data.</text>
</comment>
<evidence type="ECO:0000256" key="1">
    <source>
        <dbReference type="ARBA" id="ARBA00006484"/>
    </source>
</evidence>
<reference evidence="5 6" key="1">
    <citation type="submission" date="2016-04" db="EMBL/GenBank/DDBJ databases">
        <title>First whole genome shotgun sequence of the bacterium Enteractinococcus sp. strain UASWS1574.</title>
        <authorList>
            <person name="Crovadore J."/>
            <person name="Chablais R."/>
            <person name="Lefort F."/>
        </authorList>
    </citation>
    <scope>NUCLEOTIDE SEQUENCE [LARGE SCALE GENOMIC DNA]</scope>
    <source>
        <strain evidence="5 6">UASWS1574</strain>
    </source>
</reference>
<evidence type="ECO:0000256" key="2">
    <source>
        <dbReference type="ARBA" id="ARBA00023002"/>
    </source>
</evidence>
<dbReference type="Proteomes" id="UP000078292">
    <property type="component" value="Unassembled WGS sequence"/>
</dbReference>
<dbReference type="InterPro" id="IPR002347">
    <property type="entry name" value="SDR_fam"/>
</dbReference>
<dbReference type="RefSeq" id="WP_043057277.1">
    <property type="nucleotide sequence ID" value="NZ_LXEY01000014.1"/>
</dbReference>
<evidence type="ECO:0000259" key="4">
    <source>
        <dbReference type="SMART" id="SM00822"/>
    </source>
</evidence>
<dbReference type="InterPro" id="IPR057326">
    <property type="entry name" value="KR_dom"/>
</dbReference>
<dbReference type="PANTHER" id="PTHR44196:SF1">
    <property type="entry name" value="DEHYDROGENASE_REDUCTASE SDR FAMILY MEMBER 7B"/>
    <property type="match status" value="1"/>
</dbReference>
<dbReference type="NCBIfam" id="NF005495">
    <property type="entry name" value="PRK07109.1"/>
    <property type="match status" value="1"/>
</dbReference>
<dbReference type="PANTHER" id="PTHR44196">
    <property type="entry name" value="DEHYDROGENASE/REDUCTASE SDR FAMILY MEMBER 7B"/>
    <property type="match status" value="1"/>
</dbReference>
<dbReference type="AlphaFoldDB" id="A0A1B7M0V0"/>
<dbReference type="STRING" id="1837282.A6F49_07085"/>
<dbReference type="SUPFAM" id="SSF51735">
    <property type="entry name" value="NAD(P)-binding Rossmann-fold domains"/>
    <property type="match status" value="1"/>
</dbReference>
<keyword evidence="6" id="KW-1185">Reference proteome</keyword>
<evidence type="ECO:0000313" key="5">
    <source>
        <dbReference type="EMBL" id="OAV62060.1"/>
    </source>
</evidence>
<keyword evidence="2" id="KW-0560">Oxidoreductase</keyword>
<accession>A0A1B7M0V0</accession>
<dbReference type="PRINTS" id="PR00080">
    <property type="entry name" value="SDRFAMILY"/>
</dbReference>
<dbReference type="InterPro" id="IPR020904">
    <property type="entry name" value="Sc_DH/Rdtase_CS"/>
</dbReference>
<dbReference type="GO" id="GO:0016491">
    <property type="term" value="F:oxidoreductase activity"/>
    <property type="evidence" value="ECO:0007669"/>
    <property type="project" value="UniProtKB-KW"/>
</dbReference>
<gene>
    <name evidence="5" type="ORF">A6F49_07085</name>
</gene>
<dbReference type="GO" id="GO:0016020">
    <property type="term" value="C:membrane"/>
    <property type="evidence" value="ECO:0007669"/>
    <property type="project" value="TreeGrafter"/>
</dbReference>
<dbReference type="PROSITE" id="PS00061">
    <property type="entry name" value="ADH_SHORT"/>
    <property type="match status" value="1"/>
</dbReference>
<dbReference type="Gene3D" id="3.40.50.720">
    <property type="entry name" value="NAD(P)-binding Rossmann-like Domain"/>
    <property type="match status" value="1"/>
</dbReference>
<proteinExistence type="inferred from homology"/>
<name>A0A1B7M0V0_9MICC</name>
<feature type="domain" description="Ketoreductase" evidence="4">
    <location>
        <begin position="10"/>
        <end position="187"/>
    </location>
</feature>
<dbReference type="InterPro" id="IPR036291">
    <property type="entry name" value="NAD(P)-bd_dom_sf"/>
</dbReference>
<protein>
    <recommendedName>
        <fullName evidence="4">Ketoreductase domain-containing protein</fullName>
    </recommendedName>
</protein>
<evidence type="ECO:0000256" key="3">
    <source>
        <dbReference type="RuleBase" id="RU000363"/>
    </source>
</evidence>
<comment type="similarity">
    <text evidence="1 3">Belongs to the short-chain dehydrogenases/reductases (SDR) family.</text>
</comment>
<dbReference type="EMBL" id="LXEY01000014">
    <property type="protein sequence ID" value="OAV62060.1"/>
    <property type="molecule type" value="Genomic_DNA"/>
</dbReference>
<sequence length="339" mass="36015">MKSKVRLKDAVVVITGASSGIGRATARQFARAGSNVVLAARGEKALEKTAKECRKFGVRALAVPTDTTSAQAVEALARHAMERFGRIDVWVNSAAVHLFGAVDTVPLDHFQRVLETNVMGYVHGSRTAISHMKNQGHGVLINVSSSVANVPQPFTAAYSMSKAAVSALSVSLRSELWLAKEQDIHVVNVLPPAVDTPLFSRAANYSGREVRAMPPVYPPETIAKAIVKAAVKPKSEIAVGAGAKQIIKRHRAAPGATERLMALQVDRTHLSRKHSAPDTSGNLYESRAGGDALAVRGIWHGKHRQRRRKIIGVGLLVGAAGAAVVAKKLAQQPAAKLVG</sequence>
<organism evidence="5 6">
    <name type="scientific">Enteractinococcus helveticum</name>
    <dbReference type="NCBI Taxonomy" id="1837282"/>
    <lineage>
        <taxon>Bacteria</taxon>
        <taxon>Bacillati</taxon>
        <taxon>Actinomycetota</taxon>
        <taxon>Actinomycetes</taxon>
        <taxon>Micrococcales</taxon>
        <taxon>Micrococcaceae</taxon>
    </lineage>
</organism>
<dbReference type="Pfam" id="PF00106">
    <property type="entry name" value="adh_short"/>
    <property type="match status" value="1"/>
</dbReference>
<evidence type="ECO:0000313" key="6">
    <source>
        <dbReference type="Proteomes" id="UP000078292"/>
    </source>
</evidence>
<dbReference type="PRINTS" id="PR00081">
    <property type="entry name" value="GDHRDH"/>
</dbReference>
<dbReference type="SMART" id="SM00822">
    <property type="entry name" value="PKS_KR"/>
    <property type="match status" value="1"/>
</dbReference>